<keyword evidence="2" id="KW-1133">Transmembrane helix</keyword>
<evidence type="ECO:0000313" key="3">
    <source>
        <dbReference type="EMBL" id="BAU84694.1"/>
    </source>
</evidence>
<accession>A0A160P1K0</accession>
<feature type="compositionally biased region" description="Basic and acidic residues" evidence="1">
    <location>
        <begin position="144"/>
        <end position="292"/>
    </location>
</feature>
<keyword evidence="2" id="KW-0472">Membrane</keyword>
<protein>
    <recommendedName>
        <fullName evidence="5">DUF2637 domain-containing protein</fullName>
    </recommendedName>
</protein>
<dbReference type="KEGG" id="slau:SLA_3790"/>
<feature type="transmembrane region" description="Helical" evidence="2">
    <location>
        <begin position="109"/>
        <end position="130"/>
    </location>
</feature>
<feature type="region of interest" description="Disordered" evidence="1">
    <location>
        <begin position="144"/>
        <end position="308"/>
    </location>
</feature>
<feature type="compositionally biased region" description="Polar residues" evidence="1">
    <location>
        <begin position="316"/>
        <end position="331"/>
    </location>
</feature>
<name>A0A160P1K0_STRLU</name>
<reference evidence="3 4" key="1">
    <citation type="journal article" date="2016" name="Genome Announc.">
        <title>Complete Genome Sequence of Thiostrepton-Producing Streptomyces laurentii ATCC 31255.</title>
        <authorList>
            <person name="Doi K."/>
            <person name="Fujino Y."/>
            <person name="Nagayoshi Y."/>
            <person name="Ohshima T."/>
            <person name="Ogata S."/>
        </authorList>
    </citation>
    <scope>NUCLEOTIDE SEQUENCE [LARGE SCALE GENOMIC DNA]</scope>
    <source>
        <strain evidence="3 4">ATCC 31255</strain>
    </source>
</reference>
<keyword evidence="2" id="KW-0812">Transmembrane</keyword>
<sequence>MKLDTQRQVDMAEKVLRLVWVIVGGAILFSVLTVTPLVERVTDDDWDWTAPILPTVVDVAVVITVRVGEIVARLDGHPGRWPDLLRWLTGGMTLLLNIGDSMLRSDWVGVGVHSVAPILLIVTAEAAIGWRRAITHAVARIERERAEEREQRERERQARAERSRIEREEREARLRADRQAAEAARVAERERECEAENRRREEDRKAEEARRTHEAQMERERLAHEAAEAQAAREHEAARRREEQERTDRIAREERTRAEAERARVEAEKKARDDAQRAERERKTTEARRQTEAVRAPRPAVSAAVSDRRPIVSAAVSTPALTTTHEATGSDQMPKEKALTVVREGLRDGVTQSKLAALTGWSTGWVAKQAAALKDEEVSA</sequence>
<proteinExistence type="predicted"/>
<evidence type="ECO:0000256" key="1">
    <source>
        <dbReference type="SAM" id="MobiDB-lite"/>
    </source>
</evidence>
<feature type="region of interest" description="Disordered" evidence="1">
    <location>
        <begin position="316"/>
        <end position="335"/>
    </location>
</feature>
<evidence type="ECO:0008006" key="5">
    <source>
        <dbReference type="Google" id="ProtNLM"/>
    </source>
</evidence>
<organism evidence="3 4">
    <name type="scientific">Streptomyces laurentii</name>
    <dbReference type="NCBI Taxonomy" id="39478"/>
    <lineage>
        <taxon>Bacteria</taxon>
        <taxon>Bacillati</taxon>
        <taxon>Actinomycetota</taxon>
        <taxon>Actinomycetes</taxon>
        <taxon>Kitasatosporales</taxon>
        <taxon>Streptomycetaceae</taxon>
        <taxon>Streptomyces</taxon>
    </lineage>
</organism>
<dbReference type="AlphaFoldDB" id="A0A160P1K0"/>
<feature type="transmembrane region" description="Helical" evidence="2">
    <location>
        <begin position="15"/>
        <end position="38"/>
    </location>
</feature>
<evidence type="ECO:0000313" key="4">
    <source>
        <dbReference type="Proteomes" id="UP000217676"/>
    </source>
</evidence>
<feature type="compositionally biased region" description="Low complexity" evidence="1">
    <location>
        <begin position="293"/>
        <end position="305"/>
    </location>
</feature>
<evidence type="ECO:0000256" key="2">
    <source>
        <dbReference type="SAM" id="Phobius"/>
    </source>
</evidence>
<gene>
    <name evidence="3" type="ORF">SLA_3790</name>
</gene>
<keyword evidence="4" id="KW-1185">Reference proteome</keyword>
<dbReference type="Proteomes" id="UP000217676">
    <property type="component" value="Chromosome"/>
</dbReference>
<dbReference type="EMBL" id="AP017424">
    <property type="protein sequence ID" value="BAU84694.1"/>
    <property type="molecule type" value="Genomic_DNA"/>
</dbReference>
<feature type="transmembrane region" description="Helical" evidence="2">
    <location>
        <begin position="50"/>
        <end position="72"/>
    </location>
</feature>